<organism evidence="5 6">
    <name type="scientific">Amycolatopsis rubida</name>
    <dbReference type="NCBI Taxonomy" id="112413"/>
    <lineage>
        <taxon>Bacteria</taxon>
        <taxon>Bacillati</taxon>
        <taxon>Actinomycetota</taxon>
        <taxon>Actinomycetes</taxon>
        <taxon>Pseudonocardiales</taxon>
        <taxon>Pseudonocardiaceae</taxon>
        <taxon>Amycolatopsis</taxon>
    </lineage>
</organism>
<dbReference type="GO" id="GO:0016810">
    <property type="term" value="F:hydrolase activity, acting on carbon-nitrogen (but not peptide) bonds"/>
    <property type="evidence" value="ECO:0007669"/>
    <property type="project" value="InterPro"/>
</dbReference>
<evidence type="ECO:0000259" key="3">
    <source>
        <dbReference type="PROSITE" id="PS51677"/>
    </source>
</evidence>
<dbReference type="PROSITE" id="PS51677">
    <property type="entry name" value="NODB"/>
    <property type="match status" value="1"/>
</dbReference>
<name>A0A1I5DEL3_9PSEU</name>
<dbReference type="RefSeq" id="WP_067590224.1">
    <property type="nucleotide sequence ID" value="NZ_FOWC01000001.1"/>
</dbReference>
<dbReference type="InterPro" id="IPR002509">
    <property type="entry name" value="NODB_dom"/>
</dbReference>
<dbReference type="InterPro" id="IPR051398">
    <property type="entry name" value="Polysacch_Deacetylase"/>
</dbReference>
<dbReference type="OrthoDB" id="9763050at2"/>
<dbReference type="PANTHER" id="PTHR34216">
    <property type="match status" value="1"/>
</dbReference>
<dbReference type="SUPFAM" id="SSF88713">
    <property type="entry name" value="Glycoside hydrolase/deacetylase"/>
    <property type="match status" value="1"/>
</dbReference>
<evidence type="ECO:0000256" key="1">
    <source>
        <dbReference type="ARBA" id="ARBA00004613"/>
    </source>
</evidence>
<dbReference type="EMBL" id="JAAGNC010000135">
    <property type="protein sequence ID" value="NEC59022.1"/>
    <property type="molecule type" value="Genomic_DNA"/>
</dbReference>
<dbReference type="PANTHER" id="PTHR34216:SF3">
    <property type="entry name" value="POLY-BETA-1,6-N-ACETYL-D-GLUCOSAMINE N-DEACETYLASE"/>
    <property type="match status" value="1"/>
</dbReference>
<dbReference type="AlphaFoldDB" id="A0A1I5DEL3"/>
<dbReference type="Proteomes" id="UP000470404">
    <property type="component" value="Unassembled WGS sequence"/>
</dbReference>
<feature type="domain" description="NodB homology" evidence="3">
    <location>
        <begin position="40"/>
        <end position="210"/>
    </location>
</feature>
<dbReference type="STRING" id="112413.SAMN05421854_101200"/>
<accession>A0A1I5DEL3</accession>
<reference evidence="5 6" key="1">
    <citation type="submission" date="2016-10" db="EMBL/GenBank/DDBJ databases">
        <authorList>
            <person name="de Groot N.N."/>
        </authorList>
    </citation>
    <scope>NUCLEOTIDE SEQUENCE [LARGE SCALE GENOMIC DNA]</scope>
    <source>
        <strain evidence="5 6">DSM 44637</strain>
    </source>
</reference>
<evidence type="ECO:0000256" key="2">
    <source>
        <dbReference type="ARBA" id="ARBA00022729"/>
    </source>
</evidence>
<gene>
    <name evidence="4" type="ORF">G3I59_26365</name>
    <name evidence="5" type="ORF">SAMN05421854_101200</name>
</gene>
<dbReference type="EMBL" id="FOWC01000001">
    <property type="protein sequence ID" value="SFN97704.1"/>
    <property type="molecule type" value="Genomic_DNA"/>
</dbReference>
<dbReference type="Pfam" id="PF01522">
    <property type="entry name" value="Polysacc_deac_1"/>
    <property type="match status" value="1"/>
</dbReference>
<dbReference type="CDD" id="cd10918">
    <property type="entry name" value="CE4_NodB_like_5s_6s"/>
    <property type="match status" value="1"/>
</dbReference>
<keyword evidence="2" id="KW-0732">Signal</keyword>
<evidence type="ECO:0000313" key="6">
    <source>
        <dbReference type="Proteomes" id="UP000199137"/>
    </source>
</evidence>
<proteinExistence type="predicted"/>
<keyword evidence="7" id="KW-1185">Reference proteome</keyword>
<dbReference type="Gene3D" id="3.20.20.370">
    <property type="entry name" value="Glycoside hydrolase/deacetylase"/>
    <property type="match status" value="1"/>
</dbReference>
<dbReference type="GO" id="GO:0005576">
    <property type="term" value="C:extracellular region"/>
    <property type="evidence" value="ECO:0007669"/>
    <property type="project" value="UniProtKB-SubCell"/>
</dbReference>
<dbReference type="Proteomes" id="UP000199137">
    <property type="component" value="Unassembled WGS sequence"/>
</dbReference>
<comment type="subcellular location">
    <subcellularLocation>
        <location evidence="1">Secreted</location>
    </subcellularLocation>
</comment>
<reference evidence="4 7" key="2">
    <citation type="submission" date="2020-01" db="EMBL/GenBank/DDBJ databases">
        <title>Insect and environment-associated Actinomycetes.</title>
        <authorList>
            <person name="Currrie C."/>
            <person name="Chevrette M."/>
            <person name="Carlson C."/>
            <person name="Stubbendieck R."/>
            <person name="Wendt-Pienkowski E."/>
        </authorList>
    </citation>
    <scope>NUCLEOTIDE SEQUENCE [LARGE SCALE GENOMIC DNA]</scope>
    <source>
        <strain evidence="4 7">SID8386</strain>
    </source>
</reference>
<evidence type="ECO:0000313" key="5">
    <source>
        <dbReference type="EMBL" id="SFN97704.1"/>
    </source>
</evidence>
<evidence type="ECO:0000313" key="7">
    <source>
        <dbReference type="Proteomes" id="UP000470404"/>
    </source>
</evidence>
<evidence type="ECO:0000313" key="4">
    <source>
        <dbReference type="EMBL" id="NEC59022.1"/>
    </source>
</evidence>
<dbReference type="InterPro" id="IPR011330">
    <property type="entry name" value="Glyco_hydro/deAcase_b/a-brl"/>
</dbReference>
<protein>
    <submittedName>
        <fullName evidence="4 5">Polysaccharide deacetylase</fullName>
    </submittedName>
</protein>
<sequence>MITFAVHGIGKPQRALDPGEDERWITVEQFDALLDVVSGSGAQLTFDDGNSSDVEIALPRLVERGLYAEFFPLAGRVGERGYVDRGGLRQLVDAGMHVGSHGWDRLDWRRFDGSFAVRRELDEAPRLLEQLSGTPVRRFSLPEGRFDRRVLTHLREAGATRVYANVGGVRGAALVRSRTEIRSDLNSRWAEAVSRRPRRFPGRWASRPGR</sequence>
<dbReference type="GO" id="GO:0005975">
    <property type="term" value="P:carbohydrate metabolic process"/>
    <property type="evidence" value="ECO:0007669"/>
    <property type="project" value="InterPro"/>
</dbReference>